<reference evidence="2" key="1">
    <citation type="submission" date="2013-08" db="EMBL/GenBank/DDBJ databases">
        <title>Comparison of modified E. coli strains.</title>
        <authorList>
            <person name="Juergensen J."/>
            <person name="Bonge A."/>
            <person name="Streit W.R."/>
        </authorList>
    </citation>
    <scope>NUCLEOTIDE SEQUENCE</scope>
</reference>
<dbReference type="Gene3D" id="3.40.50.300">
    <property type="entry name" value="P-loop containing nucleotide triphosphate hydrolases"/>
    <property type="match status" value="1"/>
</dbReference>
<dbReference type="AlphaFoldDB" id="A0A0H3U9D8"/>
<dbReference type="InterPro" id="IPR006073">
    <property type="entry name" value="GTP-bd"/>
</dbReference>
<dbReference type="EMBL" id="KF540227">
    <property type="protein sequence ID" value="AIF26353.1"/>
    <property type="molecule type" value="Genomic_DNA"/>
</dbReference>
<accession>A0A0H3U9D8</accession>
<dbReference type="CDD" id="cd00882">
    <property type="entry name" value="Ras_like_GTPase"/>
    <property type="match status" value="1"/>
</dbReference>
<feature type="domain" description="G" evidence="1">
    <location>
        <begin position="10"/>
        <end position="150"/>
    </location>
</feature>
<name>A0A0H3U9D8_9BACT</name>
<proteinExistence type="predicted"/>
<dbReference type="InterPro" id="IPR027417">
    <property type="entry name" value="P-loop_NTPase"/>
</dbReference>
<sequence>MGVTVALSLISHTNAGKTTLARTLLGRDVGDVRDEAHVTQEAESWPLVDTPDGDALLLWDTPGFGDSARLAKRLAQQGNPIGWFLTQVWDRFRDRTFWLTQKAVVNVRDEADVVLYLVNAAEEPGDAGYLAPELAVLEWIGKPVIVLLNQIGPPRPHEAEAADVARWRQALGHRGFVHAVLALDAFARCWVQEIELLRIVGASLRDEKRDGYARLVAAWQARRQAQFEQSMAAIAAPIAAAAVDREAVPDAGLKGTLRDLGRSIGIARDEGADLKARAAEALAKRLNARIIDSTDRLIAIHELTGHASEDVRARLAHQVSLDAPVSEGKAAMMGGVVSGALSGLAADLAAGGFTFGAGMLAGAVLGALGGAGLARGVNLAKGKSGASVRWDDAFLDGLVRSALLRYLAVAHYGRGRGDWAESEYPPHWPPEVERVVDAHRVELAHVWSMRSDAADEAALAAALGPVLTSMARQLLDDLYPSS</sequence>
<dbReference type="GO" id="GO:0005525">
    <property type="term" value="F:GTP binding"/>
    <property type="evidence" value="ECO:0007669"/>
    <property type="project" value="InterPro"/>
</dbReference>
<evidence type="ECO:0000313" key="2">
    <source>
        <dbReference type="EMBL" id="AIF26353.1"/>
    </source>
</evidence>
<dbReference type="InterPro" id="IPR021871">
    <property type="entry name" value="DUF3482"/>
</dbReference>
<organism evidence="2">
    <name type="scientific">uncultured bacterium fosmid pJB190D12_contig II</name>
    <dbReference type="NCBI Taxonomy" id="1478060"/>
    <lineage>
        <taxon>Bacteria</taxon>
        <taxon>environmental samples</taxon>
    </lineage>
</organism>
<dbReference type="SUPFAM" id="SSF52540">
    <property type="entry name" value="P-loop containing nucleoside triphosphate hydrolases"/>
    <property type="match status" value="1"/>
</dbReference>
<dbReference type="Pfam" id="PF11981">
    <property type="entry name" value="DUF3482"/>
    <property type="match status" value="1"/>
</dbReference>
<dbReference type="Pfam" id="PF01926">
    <property type="entry name" value="MMR_HSR1"/>
    <property type="match status" value="1"/>
</dbReference>
<protein>
    <submittedName>
        <fullName evidence="2">Putative HRS1-like GTP-binding protein</fullName>
    </submittedName>
</protein>
<evidence type="ECO:0000259" key="1">
    <source>
        <dbReference type="Pfam" id="PF01926"/>
    </source>
</evidence>